<evidence type="ECO:0000256" key="1">
    <source>
        <dbReference type="ARBA" id="ARBA00022763"/>
    </source>
</evidence>
<protein>
    <submittedName>
        <fullName evidence="5">PD-(D/E)XK nuclease superfamily protein</fullName>
    </submittedName>
</protein>
<dbReference type="OrthoDB" id="3588062at2"/>
<evidence type="ECO:0000259" key="4">
    <source>
        <dbReference type="Pfam" id="PF12705"/>
    </source>
</evidence>
<dbReference type="GO" id="GO:0006281">
    <property type="term" value="P:DNA repair"/>
    <property type="evidence" value="ECO:0007669"/>
    <property type="project" value="UniProtKB-KW"/>
</dbReference>
<keyword evidence="6" id="KW-1185">Reference proteome</keyword>
<dbReference type="Pfam" id="PF12705">
    <property type="entry name" value="PDDEXK_1"/>
    <property type="match status" value="1"/>
</dbReference>
<dbReference type="GO" id="GO:0004386">
    <property type="term" value="F:helicase activity"/>
    <property type="evidence" value="ECO:0007669"/>
    <property type="project" value="UniProtKB-KW"/>
</dbReference>
<evidence type="ECO:0000256" key="3">
    <source>
        <dbReference type="ARBA" id="ARBA00023204"/>
    </source>
</evidence>
<keyword evidence="2" id="KW-0378">Hydrolase</keyword>
<keyword evidence="2" id="KW-0347">Helicase</keyword>
<dbReference type="EMBL" id="FOLM01000026">
    <property type="protein sequence ID" value="SFD72766.1"/>
    <property type="molecule type" value="Genomic_DNA"/>
</dbReference>
<name>A0A1I1UPP8_9ACTN</name>
<evidence type="ECO:0000313" key="6">
    <source>
        <dbReference type="Proteomes" id="UP000199207"/>
    </source>
</evidence>
<dbReference type="Proteomes" id="UP000199207">
    <property type="component" value="Unassembled WGS sequence"/>
</dbReference>
<keyword evidence="2" id="KW-0067">ATP-binding</keyword>
<dbReference type="RefSeq" id="WP_093841575.1">
    <property type="nucleotide sequence ID" value="NZ_FOLM01000026.1"/>
</dbReference>
<gene>
    <name evidence="5" type="ORF">SAMN05421773_1265</name>
</gene>
<dbReference type="STRING" id="910347.SAMN05421773_1265"/>
<reference evidence="5 6" key="1">
    <citation type="submission" date="2016-10" db="EMBL/GenBank/DDBJ databases">
        <authorList>
            <person name="de Groot N.N."/>
        </authorList>
    </citation>
    <scope>NUCLEOTIDE SEQUENCE [LARGE SCALE GENOMIC DNA]</scope>
    <source>
        <strain evidence="5 6">CGMCC 4.5739</strain>
    </source>
</reference>
<keyword evidence="3" id="KW-0234">DNA repair</keyword>
<keyword evidence="2" id="KW-0547">Nucleotide-binding</keyword>
<keyword evidence="1" id="KW-0227">DNA damage</keyword>
<dbReference type="InterPro" id="IPR038726">
    <property type="entry name" value="PDDEXK_AddAB-type"/>
</dbReference>
<evidence type="ECO:0000256" key="2">
    <source>
        <dbReference type="ARBA" id="ARBA00022806"/>
    </source>
</evidence>
<dbReference type="AlphaFoldDB" id="A0A1I1UPP8"/>
<sequence length="542" mass="59505">MTLRLPPPGTNGDIWLIRTSLPLLREDPQDCPRGNAFRARPLVEQNPPRNRRKPVEDFALAPVMDTLDAIEFERTDVATAVTALLRSRKYHPAHADWAAGAVRSYLAARQAAETERRMRGRAGTRPVRAQWTDIRECKTPDARGATRYERTAWGRRYASADGRERELWLLSVNSVKEDRPPAEIAEAAAVTATGTPTQAAFRDLHRPAPGPARRPDRVRVVGIGCGSGEHRVLADWDTAQALRRFEELAKPVLGRVVAAEGLNPGSGCTRCEALAGCELPRRAPGVLGVSGPRRPRKRRSVSATDLRTHARCPALFHLTRVLHLASDRPESEPIRRGRAVDQWLNERHGVGGCRGVPLPDTLPGLSASELPAALAMLGRHRTVCPLDGLPAGERVRVQPRLTAYDPELDVVLIADPDLLYTRSGGWIWRETKTATRSPWEGRGLLESYPQLAFAVLLMAAGVPGGDLRRSLIELEVLYPDGARCEEIDPGEPQTQQEARRIVAGLAGPWAVDETYPAKAGDHCAGCEMLAHCETGRSQVEAR</sequence>
<feature type="domain" description="PD-(D/E)XK endonuclease-like" evidence="4">
    <location>
        <begin position="301"/>
        <end position="532"/>
    </location>
</feature>
<proteinExistence type="predicted"/>
<evidence type="ECO:0000313" key="5">
    <source>
        <dbReference type="EMBL" id="SFD72766.1"/>
    </source>
</evidence>
<organism evidence="5 6">
    <name type="scientific">Streptomyces aidingensis</name>
    <dbReference type="NCBI Taxonomy" id="910347"/>
    <lineage>
        <taxon>Bacteria</taxon>
        <taxon>Bacillati</taxon>
        <taxon>Actinomycetota</taxon>
        <taxon>Actinomycetes</taxon>
        <taxon>Kitasatosporales</taxon>
        <taxon>Streptomycetaceae</taxon>
        <taxon>Streptomyces</taxon>
    </lineage>
</organism>
<accession>A0A1I1UPP8</accession>